<dbReference type="Gene3D" id="3.40.30.10">
    <property type="entry name" value="Glutaredoxin"/>
    <property type="match status" value="1"/>
</dbReference>
<dbReference type="Pfam" id="PF22041">
    <property type="entry name" value="GST_C_7"/>
    <property type="match status" value="1"/>
</dbReference>
<dbReference type="InterPro" id="IPR004045">
    <property type="entry name" value="Glutathione_S-Trfase_N"/>
</dbReference>
<evidence type="ECO:0000259" key="1">
    <source>
        <dbReference type="PROSITE" id="PS50404"/>
    </source>
</evidence>
<feature type="domain" description="GST N-terminal" evidence="1">
    <location>
        <begin position="9"/>
        <end position="95"/>
    </location>
</feature>
<dbReference type="PROSITE" id="PS50404">
    <property type="entry name" value="GST_NTER"/>
    <property type="match status" value="1"/>
</dbReference>
<dbReference type="EMBL" id="KN831781">
    <property type="protein sequence ID" value="KIM41170.1"/>
    <property type="molecule type" value="Genomic_DNA"/>
</dbReference>
<name>A0A0C3BX83_HEBCY</name>
<dbReference type="Proteomes" id="UP000053424">
    <property type="component" value="Unassembled WGS sequence"/>
</dbReference>
<protein>
    <recommendedName>
        <fullName evidence="1">GST N-terminal domain-containing protein</fullName>
    </recommendedName>
</protein>
<dbReference type="InterPro" id="IPR036249">
    <property type="entry name" value="Thioredoxin-like_sf"/>
</dbReference>
<gene>
    <name evidence="2" type="ORF">M413DRAFT_445868</name>
</gene>
<dbReference type="SUPFAM" id="SSF52833">
    <property type="entry name" value="Thioredoxin-like"/>
    <property type="match status" value="1"/>
</dbReference>
<evidence type="ECO:0000313" key="3">
    <source>
        <dbReference type="Proteomes" id="UP000053424"/>
    </source>
</evidence>
<accession>A0A0C3BX83</accession>
<evidence type="ECO:0000313" key="2">
    <source>
        <dbReference type="EMBL" id="KIM41170.1"/>
    </source>
</evidence>
<keyword evidence="3" id="KW-1185">Reference proteome</keyword>
<dbReference type="Gene3D" id="1.20.1050.10">
    <property type="match status" value="1"/>
</dbReference>
<dbReference type="HOGENOM" id="CLU_011226_4_0_1"/>
<reference evidence="3" key="2">
    <citation type="submission" date="2015-01" db="EMBL/GenBank/DDBJ databases">
        <title>Evolutionary Origins and Diversification of the Mycorrhizal Mutualists.</title>
        <authorList>
            <consortium name="DOE Joint Genome Institute"/>
            <consortium name="Mycorrhizal Genomics Consortium"/>
            <person name="Kohler A."/>
            <person name="Kuo A."/>
            <person name="Nagy L.G."/>
            <person name="Floudas D."/>
            <person name="Copeland A."/>
            <person name="Barry K.W."/>
            <person name="Cichocki N."/>
            <person name="Veneault-Fourrey C."/>
            <person name="LaButti K."/>
            <person name="Lindquist E.A."/>
            <person name="Lipzen A."/>
            <person name="Lundell T."/>
            <person name="Morin E."/>
            <person name="Murat C."/>
            <person name="Riley R."/>
            <person name="Ohm R."/>
            <person name="Sun H."/>
            <person name="Tunlid A."/>
            <person name="Henrissat B."/>
            <person name="Grigoriev I.V."/>
            <person name="Hibbett D.S."/>
            <person name="Martin F."/>
        </authorList>
    </citation>
    <scope>NUCLEOTIDE SEQUENCE [LARGE SCALE GENOMIC DNA]</scope>
    <source>
        <strain evidence="3">h7</strain>
    </source>
</reference>
<dbReference type="AlphaFoldDB" id="A0A0C3BX83"/>
<dbReference type="SUPFAM" id="SSF47616">
    <property type="entry name" value="GST C-terminal domain-like"/>
    <property type="match status" value="1"/>
</dbReference>
<dbReference type="InterPro" id="IPR036282">
    <property type="entry name" value="Glutathione-S-Trfase_C_sf"/>
</dbReference>
<reference evidence="2 3" key="1">
    <citation type="submission" date="2014-04" db="EMBL/GenBank/DDBJ databases">
        <authorList>
            <consortium name="DOE Joint Genome Institute"/>
            <person name="Kuo A."/>
            <person name="Gay G."/>
            <person name="Dore J."/>
            <person name="Kohler A."/>
            <person name="Nagy L.G."/>
            <person name="Floudas D."/>
            <person name="Copeland A."/>
            <person name="Barry K.W."/>
            <person name="Cichocki N."/>
            <person name="Veneault-Fourrey C."/>
            <person name="LaButti K."/>
            <person name="Lindquist E.A."/>
            <person name="Lipzen A."/>
            <person name="Lundell T."/>
            <person name="Morin E."/>
            <person name="Murat C."/>
            <person name="Sun H."/>
            <person name="Tunlid A."/>
            <person name="Henrissat B."/>
            <person name="Grigoriev I.V."/>
            <person name="Hibbett D.S."/>
            <person name="Martin F."/>
            <person name="Nordberg H.P."/>
            <person name="Cantor M.N."/>
            <person name="Hua S.X."/>
        </authorList>
    </citation>
    <scope>NUCLEOTIDE SEQUENCE [LARGE SCALE GENOMIC DNA]</scope>
    <source>
        <strain evidence="3">h7</strain>
    </source>
</reference>
<dbReference type="CDD" id="cd03038">
    <property type="entry name" value="GST_N_etherase_LigE"/>
    <property type="match status" value="1"/>
</dbReference>
<dbReference type="InterPro" id="IPR054416">
    <property type="entry name" value="GST_UstS-like_C"/>
</dbReference>
<organism evidence="2 3">
    <name type="scientific">Hebeloma cylindrosporum</name>
    <dbReference type="NCBI Taxonomy" id="76867"/>
    <lineage>
        <taxon>Eukaryota</taxon>
        <taxon>Fungi</taxon>
        <taxon>Dikarya</taxon>
        <taxon>Basidiomycota</taxon>
        <taxon>Agaricomycotina</taxon>
        <taxon>Agaricomycetes</taxon>
        <taxon>Agaricomycetidae</taxon>
        <taxon>Agaricales</taxon>
        <taxon>Agaricineae</taxon>
        <taxon>Hymenogastraceae</taxon>
        <taxon>Hebeloma</taxon>
    </lineage>
</organism>
<dbReference type="STRING" id="686832.A0A0C3BX83"/>
<dbReference type="Pfam" id="PF13409">
    <property type="entry name" value="GST_N_2"/>
    <property type="match status" value="1"/>
</dbReference>
<proteinExistence type="predicted"/>
<dbReference type="OrthoDB" id="4951845at2759"/>
<sequence>MTIITFYDIPSSLPGCAWSPNTFKTRYTLNFKGIPYKTEWVEYPDIEPLCKKLGIPPSSKDYYSLPAIHDPSTGVYISDSIRIAEYLEKTYPDTPQVFPHNTLALQDAFVVAFSGNLTALWNFILPAICDKLSPRSEEYFRRTREKSFGKPMEDLVPKGEVAVAEWAKFKEGMGNVDAWYAKNGGKGPFLLGETPSWGDIVIASYFLWMKKVWGEDSQQWKDVSTWNHGRWAGIVEALKQYERIV</sequence>